<accession>A0A1R3J5G3</accession>
<comment type="caution">
    <text evidence="1">The sequence shown here is derived from an EMBL/GenBank/DDBJ whole genome shotgun (WGS) entry which is preliminary data.</text>
</comment>
<dbReference type="EMBL" id="AWWV01008519">
    <property type="protein sequence ID" value="OMO90068.1"/>
    <property type="molecule type" value="Genomic_DNA"/>
</dbReference>
<evidence type="ECO:0000313" key="1">
    <source>
        <dbReference type="EMBL" id="OMO90068.1"/>
    </source>
</evidence>
<gene>
    <name evidence="1" type="ORF">CCACVL1_07522</name>
</gene>
<keyword evidence="2" id="KW-1185">Reference proteome</keyword>
<dbReference type="Gramene" id="OMO90068">
    <property type="protein sequence ID" value="OMO90068"/>
    <property type="gene ID" value="CCACVL1_07522"/>
</dbReference>
<organism evidence="1 2">
    <name type="scientific">Corchorus capsularis</name>
    <name type="common">Jute</name>
    <dbReference type="NCBI Taxonomy" id="210143"/>
    <lineage>
        <taxon>Eukaryota</taxon>
        <taxon>Viridiplantae</taxon>
        <taxon>Streptophyta</taxon>
        <taxon>Embryophyta</taxon>
        <taxon>Tracheophyta</taxon>
        <taxon>Spermatophyta</taxon>
        <taxon>Magnoliopsida</taxon>
        <taxon>eudicotyledons</taxon>
        <taxon>Gunneridae</taxon>
        <taxon>Pentapetalae</taxon>
        <taxon>rosids</taxon>
        <taxon>malvids</taxon>
        <taxon>Malvales</taxon>
        <taxon>Malvaceae</taxon>
        <taxon>Grewioideae</taxon>
        <taxon>Apeibeae</taxon>
        <taxon>Corchorus</taxon>
    </lineage>
</organism>
<sequence length="36" mass="4080">MERRRKADTGYKSAYLVDTSDDIQKPGATKSNLISY</sequence>
<dbReference type="AlphaFoldDB" id="A0A1R3J5G3"/>
<evidence type="ECO:0000313" key="2">
    <source>
        <dbReference type="Proteomes" id="UP000188268"/>
    </source>
</evidence>
<protein>
    <submittedName>
        <fullName evidence="1">Uncharacterized protein</fullName>
    </submittedName>
</protein>
<proteinExistence type="predicted"/>
<reference evidence="1 2" key="1">
    <citation type="submission" date="2013-09" db="EMBL/GenBank/DDBJ databases">
        <title>Corchorus capsularis genome sequencing.</title>
        <authorList>
            <person name="Alam M."/>
            <person name="Haque M.S."/>
            <person name="Islam M.S."/>
            <person name="Emdad E.M."/>
            <person name="Islam M.M."/>
            <person name="Ahmed B."/>
            <person name="Halim A."/>
            <person name="Hossen Q.M.M."/>
            <person name="Hossain M.Z."/>
            <person name="Ahmed R."/>
            <person name="Khan M.M."/>
            <person name="Islam R."/>
            <person name="Rashid M.M."/>
            <person name="Khan S.A."/>
            <person name="Rahman M.S."/>
            <person name="Alam M."/>
        </authorList>
    </citation>
    <scope>NUCLEOTIDE SEQUENCE [LARGE SCALE GENOMIC DNA]</scope>
    <source>
        <strain evidence="2">cv. CVL-1</strain>
        <tissue evidence="1">Whole seedling</tissue>
    </source>
</reference>
<dbReference type="Proteomes" id="UP000188268">
    <property type="component" value="Unassembled WGS sequence"/>
</dbReference>
<name>A0A1R3J5G3_COCAP</name>